<proteinExistence type="inferred from homology"/>
<dbReference type="Proteomes" id="UP001151287">
    <property type="component" value="Unassembled WGS sequence"/>
</dbReference>
<evidence type="ECO:0000256" key="5">
    <source>
        <dbReference type="ARBA" id="ARBA00022723"/>
    </source>
</evidence>
<dbReference type="InterPro" id="IPR045249">
    <property type="entry name" value="HARBI1-like"/>
</dbReference>
<evidence type="ECO:0000256" key="1">
    <source>
        <dbReference type="ARBA" id="ARBA00001968"/>
    </source>
</evidence>
<evidence type="ECO:0000313" key="12">
    <source>
        <dbReference type="Proteomes" id="UP001151287"/>
    </source>
</evidence>
<reference evidence="11" key="1">
    <citation type="journal article" date="2022" name="Cell">
        <title>Repeat-based holocentromeres influence genome architecture and karyotype evolution.</title>
        <authorList>
            <person name="Hofstatter P.G."/>
            <person name="Thangavel G."/>
            <person name="Lux T."/>
            <person name="Neumann P."/>
            <person name="Vondrak T."/>
            <person name="Novak P."/>
            <person name="Zhang M."/>
            <person name="Costa L."/>
            <person name="Castellani M."/>
            <person name="Scott A."/>
            <person name="Toegelov H."/>
            <person name="Fuchs J."/>
            <person name="Mata-Sucre Y."/>
            <person name="Dias Y."/>
            <person name="Vanzela A.L.L."/>
            <person name="Huettel B."/>
            <person name="Almeida C.C.S."/>
            <person name="Simkova H."/>
            <person name="Souza G."/>
            <person name="Pedrosa-Harand A."/>
            <person name="Macas J."/>
            <person name="Mayer K.F.X."/>
            <person name="Houben A."/>
            <person name="Marques A."/>
        </authorList>
    </citation>
    <scope>NUCLEOTIDE SEQUENCE</scope>
    <source>
        <strain evidence="11">RhyBre1mFocal</strain>
    </source>
</reference>
<name>A0A9Q0CDD5_9POAL</name>
<evidence type="ECO:0000259" key="9">
    <source>
        <dbReference type="Pfam" id="PF13359"/>
    </source>
</evidence>
<evidence type="ECO:0000256" key="2">
    <source>
        <dbReference type="ARBA" id="ARBA00004123"/>
    </source>
</evidence>
<keyword evidence="12" id="KW-1185">Reference proteome</keyword>
<dbReference type="GO" id="GO:0046872">
    <property type="term" value="F:metal ion binding"/>
    <property type="evidence" value="ECO:0007669"/>
    <property type="project" value="UniProtKB-KW"/>
</dbReference>
<keyword evidence="8" id="KW-1133">Transmembrane helix</keyword>
<feature type="domain" description="DDE Tnp4" evidence="9">
    <location>
        <begin position="194"/>
        <end position="287"/>
    </location>
</feature>
<keyword evidence="5" id="KW-0479">Metal-binding</keyword>
<comment type="cofactor">
    <cofactor evidence="1">
        <name>a divalent metal cation</name>
        <dbReference type="ChEBI" id="CHEBI:60240"/>
    </cofactor>
</comment>
<gene>
    <name evidence="11" type="ORF">LUZ63_015988</name>
</gene>
<dbReference type="EMBL" id="JAMQYH010000004">
    <property type="protein sequence ID" value="KAJ1691833.1"/>
    <property type="molecule type" value="Genomic_DNA"/>
</dbReference>
<dbReference type="AlphaFoldDB" id="A0A9Q0CDD5"/>
<evidence type="ECO:0000256" key="3">
    <source>
        <dbReference type="ARBA" id="ARBA00006958"/>
    </source>
</evidence>
<dbReference type="PANTHER" id="PTHR22930:SF268">
    <property type="entry name" value="NUCLEASE HARBI1"/>
    <property type="match status" value="1"/>
</dbReference>
<dbReference type="OrthoDB" id="660876at2759"/>
<feature type="transmembrane region" description="Helical" evidence="8">
    <location>
        <begin position="12"/>
        <end position="35"/>
    </location>
</feature>
<dbReference type="Pfam" id="PF26138">
    <property type="entry name" value="DUF8040"/>
    <property type="match status" value="1"/>
</dbReference>
<evidence type="ECO:0000313" key="11">
    <source>
        <dbReference type="EMBL" id="KAJ1691833.1"/>
    </source>
</evidence>
<dbReference type="InterPro" id="IPR027806">
    <property type="entry name" value="HARBI1_dom"/>
</dbReference>
<dbReference type="InterPro" id="IPR058353">
    <property type="entry name" value="DUF8040"/>
</dbReference>
<comment type="similarity">
    <text evidence="3">Belongs to the HARBI1 family.</text>
</comment>
<organism evidence="11 12">
    <name type="scientific">Rhynchospora breviuscula</name>
    <dbReference type="NCBI Taxonomy" id="2022672"/>
    <lineage>
        <taxon>Eukaryota</taxon>
        <taxon>Viridiplantae</taxon>
        <taxon>Streptophyta</taxon>
        <taxon>Embryophyta</taxon>
        <taxon>Tracheophyta</taxon>
        <taxon>Spermatophyta</taxon>
        <taxon>Magnoliopsida</taxon>
        <taxon>Liliopsida</taxon>
        <taxon>Poales</taxon>
        <taxon>Cyperaceae</taxon>
        <taxon>Cyperoideae</taxon>
        <taxon>Rhynchosporeae</taxon>
        <taxon>Rhynchospora</taxon>
    </lineage>
</organism>
<sequence length="315" mass="36718">MTNLDNQRWKLFTLVIHLNRSAVIYLTCIILYRIIVDKLEKSKTHEDDDEGEEEEQQDEQVKKQQIRIARDTLFTNLVKSKKCRDIIRMEPRAFFILCRKLEAQGDLKATRQLSVQEQVARFLYILGHNTKHRVMSFFFHQGRATISRDFHRVINAIIELEATYFKQPDGSTTPSEITNNSRFYPYFKDCIGAIDGTHFRVKVNSKEAPKYRGRKDIPTMNVLAACTPNLKFTYVLVGWPGTASDSKVLKNALKRRYSLNIPQGKFYLVDAGFMIKSGLITPYRGERYHLKEFSSNRPQMLVNYSTFVILHYATQ</sequence>
<evidence type="ECO:0000256" key="6">
    <source>
        <dbReference type="ARBA" id="ARBA00022801"/>
    </source>
</evidence>
<keyword evidence="6" id="KW-0378">Hydrolase</keyword>
<feature type="domain" description="DUF8040" evidence="10">
    <location>
        <begin position="80"/>
        <end position="158"/>
    </location>
</feature>
<dbReference type="GO" id="GO:0004518">
    <property type="term" value="F:nuclease activity"/>
    <property type="evidence" value="ECO:0007669"/>
    <property type="project" value="UniProtKB-KW"/>
</dbReference>
<comment type="subcellular location">
    <subcellularLocation>
        <location evidence="2">Nucleus</location>
    </subcellularLocation>
</comment>
<keyword evidence="4" id="KW-0540">Nuclease</keyword>
<accession>A0A9Q0CDD5</accession>
<keyword evidence="7" id="KW-0539">Nucleus</keyword>
<comment type="caution">
    <text evidence="11">The sequence shown here is derived from an EMBL/GenBank/DDBJ whole genome shotgun (WGS) entry which is preliminary data.</text>
</comment>
<evidence type="ECO:0000256" key="7">
    <source>
        <dbReference type="ARBA" id="ARBA00023242"/>
    </source>
</evidence>
<protein>
    <recommendedName>
        <fullName evidence="13">DDE Tnp4 domain-containing protein</fullName>
    </recommendedName>
</protein>
<dbReference type="PANTHER" id="PTHR22930">
    <property type="match status" value="1"/>
</dbReference>
<dbReference type="GO" id="GO:0016787">
    <property type="term" value="F:hydrolase activity"/>
    <property type="evidence" value="ECO:0007669"/>
    <property type="project" value="UniProtKB-KW"/>
</dbReference>
<evidence type="ECO:0000259" key="10">
    <source>
        <dbReference type="Pfam" id="PF26138"/>
    </source>
</evidence>
<dbReference type="Pfam" id="PF13359">
    <property type="entry name" value="DDE_Tnp_4"/>
    <property type="match status" value="1"/>
</dbReference>
<evidence type="ECO:0000256" key="4">
    <source>
        <dbReference type="ARBA" id="ARBA00022722"/>
    </source>
</evidence>
<keyword evidence="8" id="KW-0472">Membrane</keyword>
<evidence type="ECO:0008006" key="13">
    <source>
        <dbReference type="Google" id="ProtNLM"/>
    </source>
</evidence>
<keyword evidence="8" id="KW-0812">Transmembrane</keyword>
<dbReference type="GO" id="GO:0005634">
    <property type="term" value="C:nucleus"/>
    <property type="evidence" value="ECO:0007669"/>
    <property type="project" value="UniProtKB-SubCell"/>
</dbReference>
<evidence type="ECO:0000256" key="8">
    <source>
        <dbReference type="SAM" id="Phobius"/>
    </source>
</evidence>